<evidence type="ECO:0000256" key="1">
    <source>
        <dbReference type="SAM" id="MobiDB-lite"/>
    </source>
</evidence>
<gene>
    <name evidence="2" type="ORF">D5086_0000073200</name>
</gene>
<feature type="region of interest" description="Disordered" evidence="1">
    <location>
        <begin position="1"/>
        <end position="50"/>
    </location>
</feature>
<dbReference type="EMBL" id="RCHU01000210">
    <property type="protein sequence ID" value="TKS11377.1"/>
    <property type="molecule type" value="Genomic_DNA"/>
</dbReference>
<keyword evidence="2" id="KW-0808">Transferase</keyword>
<dbReference type="AlphaFoldDB" id="A0A4U5QPU9"/>
<accession>A0A4U5QPU9</accession>
<reference evidence="2" key="1">
    <citation type="submission" date="2018-10" db="EMBL/GenBank/DDBJ databases">
        <title>Population genomic analysis revealed the cold adaptation of white poplar.</title>
        <authorList>
            <person name="Liu Y.-J."/>
        </authorList>
    </citation>
    <scope>NUCLEOTIDE SEQUENCE [LARGE SCALE GENOMIC DNA]</scope>
    <source>
        <strain evidence="2">PAL-ZL1</strain>
    </source>
</reference>
<comment type="caution">
    <text evidence="2">The sequence shown here is derived from an EMBL/GenBank/DDBJ whole genome shotgun (WGS) entry which is preliminary data.</text>
</comment>
<keyword evidence="2" id="KW-0489">Methyltransferase</keyword>
<sequence>MRKNKKGKQKSSVSNAKKEVSEKNAKGKKRNFSDTNKEDPAGGSVDKARRGLLRAKDFKEKSLRLHEEKSSVVESKKEQVVNEEILALRLTQGQEEGRPNRRLIDFVVHDANGNPQPWRLIEVDEYVYLWCYKCLLRRALTRKKKCCLGVRLWEDRKHGISLVTKMDPQSFG</sequence>
<protein>
    <submittedName>
        <fullName evidence="2">DNA (Cytosine-5)-methyltransferase 1-like isoform X1</fullName>
    </submittedName>
</protein>
<name>A0A4U5QPU9_POPAL</name>
<evidence type="ECO:0000313" key="2">
    <source>
        <dbReference type="EMBL" id="TKS11377.1"/>
    </source>
</evidence>
<proteinExistence type="predicted"/>
<dbReference type="STRING" id="43335.A0A4U5QPU9"/>
<feature type="compositionally biased region" description="Basic and acidic residues" evidence="1">
    <location>
        <begin position="16"/>
        <end position="50"/>
    </location>
</feature>
<dbReference type="GO" id="GO:0032259">
    <property type="term" value="P:methylation"/>
    <property type="evidence" value="ECO:0007669"/>
    <property type="project" value="UniProtKB-KW"/>
</dbReference>
<dbReference type="GO" id="GO:0008168">
    <property type="term" value="F:methyltransferase activity"/>
    <property type="evidence" value="ECO:0007669"/>
    <property type="project" value="UniProtKB-KW"/>
</dbReference>
<organism evidence="2">
    <name type="scientific">Populus alba</name>
    <name type="common">White poplar</name>
    <dbReference type="NCBI Taxonomy" id="43335"/>
    <lineage>
        <taxon>Eukaryota</taxon>
        <taxon>Viridiplantae</taxon>
        <taxon>Streptophyta</taxon>
        <taxon>Embryophyta</taxon>
        <taxon>Tracheophyta</taxon>
        <taxon>Spermatophyta</taxon>
        <taxon>Magnoliopsida</taxon>
        <taxon>eudicotyledons</taxon>
        <taxon>Gunneridae</taxon>
        <taxon>Pentapetalae</taxon>
        <taxon>rosids</taxon>
        <taxon>fabids</taxon>
        <taxon>Malpighiales</taxon>
        <taxon>Salicaceae</taxon>
        <taxon>Saliceae</taxon>
        <taxon>Populus</taxon>
    </lineage>
</organism>